<evidence type="ECO:0000256" key="8">
    <source>
        <dbReference type="RuleBase" id="RU003331"/>
    </source>
</evidence>
<keyword evidence="5 6" id="KW-0067">ATP-binding</keyword>
<dbReference type="Pfam" id="PF00406">
    <property type="entry name" value="ADK"/>
    <property type="match status" value="1"/>
</dbReference>
<name>A0A9D9D689_9BACL</name>
<feature type="binding site" evidence="6">
    <location>
        <position position="31"/>
    </location>
    <ligand>
        <name>AMP</name>
        <dbReference type="ChEBI" id="CHEBI:456215"/>
    </ligand>
</feature>
<dbReference type="CDD" id="cd01428">
    <property type="entry name" value="ADK"/>
    <property type="match status" value="1"/>
</dbReference>
<dbReference type="GO" id="GO:0008270">
    <property type="term" value="F:zinc ion binding"/>
    <property type="evidence" value="ECO:0007669"/>
    <property type="project" value="UniProtKB-UniRule"/>
</dbReference>
<dbReference type="HAMAP" id="MF_00235">
    <property type="entry name" value="Adenylate_kinase_Adk"/>
    <property type="match status" value="1"/>
</dbReference>
<feature type="binding site" evidence="6">
    <location>
        <position position="148"/>
    </location>
    <ligand>
        <name>Zn(2+)</name>
        <dbReference type="ChEBI" id="CHEBI:29105"/>
        <note>structural</note>
    </ligand>
</feature>
<dbReference type="InterPro" id="IPR007862">
    <property type="entry name" value="Adenylate_kinase_lid-dom"/>
</dbReference>
<feature type="binding site" evidence="6">
    <location>
        <position position="155"/>
    </location>
    <ligand>
        <name>AMP</name>
        <dbReference type="ChEBI" id="CHEBI:456215"/>
    </ligand>
</feature>
<comment type="caution">
    <text evidence="10">The sequence shown here is derived from an EMBL/GenBank/DDBJ whole genome shotgun (WGS) entry which is preliminary data.</text>
</comment>
<evidence type="ECO:0000256" key="3">
    <source>
        <dbReference type="ARBA" id="ARBA00022741"/>
    </source>
</evidence>
<dbReference type="PROSITE" id="PS00113">
    <property type="entry name" value="ADENYLATE_KINASE"/>
    <property type="match status" value="1"/>
</dbReference>
<dbReference type="GO" id="GO:0005524">
    <property type="term" value="F:ATP binding"/>
    <property type="evidence" value="ECO:0007669"/>
    <property type="project" value="UniProtKB-UniRule"/>
</dbReference>
<feature type="binding site" evidence="6">
    <location>
        <position position="145"/>
    </location>
    <ligand>
        <name>Zn(2+)</name>
        <dbReference type="ChEBI" id="CHEBI:29105"/>
        <note>structural</note>
    </ligand>
</feature>
<dbReference type="Gene3D" id="3.40.50.300">
    <property type="entry name" value="P-loop containing nucleotide triphosphate hydrolases"/>
    <property type="match status" value="1"/>
</dbReference>
<dbReference type="GO" id="GO:0044209">
    <property type="term" value="P:AMP salvage"/>
    <property type="evidence" value="ECO:0007669"/>
    <property type="project" value="UniProtKB-UniRule"/>
</dbReference>
<feature type="binding site" evidence="6">
    <location>
        <position position="166"/>
    </location>
    <ligand>
        <name>AMP</name>
        <dbReference type="ChEBI" id="CHEBI:456215"/>
    </ligand>
</feature>
<dbReference type="InterPro" id="IPR006259">
    <property type="entry name" value="Adenyl_kin_sub"/>
</dbReference>
<comment type="pathway">
    <text evidence="6">Purine metabolism; AMP biosynthesis via salvage pathway; AMP from ADP: step 1/1.</text>
</comment>
<dbReference type="EC" id="2.7.4.3" evidence="6 8"/>
<dbReference type="Pfam" id="PF05191">
    <property type="entry name" value="ADK_lid"/>
    <property type="match status" value="1"/>
</dbReference>
<evidence type="ECO:0000256" key="1">
    <source>
        <dbReference type="ARBA" id="ARBA00022679"/>
    </source>
</evidence>
<feature type="binding site" evidence="6">
    <location>
        <position position="125"/>
    </location>
    <ligand>
        <name>Zn(2+)</name>
        <dbReference type="ChEBI" id="CHEBI:29105"/>
        <note>structural</note>
    </ligand>
</feature>
<evidence type="ECO:0000256" key="7">
    <source>
        <dbReference type="RuleBase" id="RU003330"/>
    </source>
</evidence>
<dbReference type="NCBIfam" id="NF001381">
    <property type="entry name" value="PRK00279.1-3"/>
    <property type="match status" value="1"/>
</dbReference>
<reference evidence="10" key="1">
    <citation type="submission" date="2020-10" db="EMBL/GenBank/DDBJ databases">
        <authorList>
            <person name="Gilroy R."/>
        </authorList>
    </citation>
    <scope>NUCLEOTIDE SEQUENCE</scope>
    <source>
        <strain evidence="10">1748</strain>
    </source>
</reference>
<keyword evidence="1 6" id="KW-0808">Transferase</keyword>
<feature type="domain" description="Adenylate kinase active site lid" evidence="9">
    <location>
        <begin position="122"/>
        <end position="157"/>
    </location>
</feature>
<evidence type="ECO:0000256" key="2">
    <source>
        <dbReference type="ARBA" id="ARBA00022727"/>
    </source>
</evidence>
<dbReference type="NCBIfam" id="NF011100">
    <property type="entry name" value="PRK14527.1"/>
    <property type="match status" value="1"/>
</dbReference>
<keyword evidence="6" id="KW-0963">Cytoplasm</keyword>
<feature type="binding site" evidence="6">
    <location>
        <begin position="131"/>
        <end position="132"/>
    </location>
    <ligand>
        <name>ATP</name>
        <dbReference type="ChEBI" id="CHEBI:30616"/>
    </ligand>
</feature>
<feature type="binding site" evidence="6">
    <location>
        <begin position="80"/>
        <end position="83"/>
    </location>
    <ligand>
        <name>AMP</name>
        <dbReference type="ChEBI" id="CHEBI:456215"/>
    </ligand>
</feature>
<accession>A0A9D9D689</accession>
<comment type="subunit">
    <text evidence="6 8">Monomer.</text>
</comment>
<keyword evidence="6" id="KW-0862">Zinc</keyword>
<comment type="subcellular location">
    <subcellularLocation>
        <location evidence="6 8">Cytoplasm</location>
    </subcellularLocation>
</comment>
<comment type="catalytic activity">
    <reaction evidence="6 8">
        <text>AMP + ATP = 2 ADP</text>
        <dbReference type="Rhea" id="RHEA:12973"/>
        <dbReference type="ChEBI" id="CHEBI:30616"/>
        <dbReference type="ChEBI" id="CHEBI:456215"/>
        <dbReference type="ChEBI" id="CHEBI:456216"/>
        <dbReference type="EC" id="2.7.4.3"/>
    </reaction>
</comment>
<evidence type="ECO:0000256" key="6">
    <source>
        <dbReference type="HAMAP-Rule" id="MF_00235"/>
    </source>
</evidence>
<protein>
    <recommendedName>
        <fullName evidence="6 8">Adenylate kinase</fullName>
        <shortName evidence="6">AK</shortName>
        <ecNumber evidence="6 8">2.7.4.3</ecNumber>
    </recommendedName>
    <alternativeName>
        <fullName evidence="6">ATP-AMP transphosphorylase</fullName>
    </alternativeName>
    <alternativeName>
        <fullName evidence="6">ATP:AMP phosphotransferase</fullName>
    </alternativeName>
    <alternativeName>
        <fullName evidence="6">Adenylate monophosphate kinase</fullName>
    </alternativeName>
</protein>
<evidence type="ECO:0000313" key="11">
    <source>
        <dbReference type="Proteomes" id="UP000823629"/>
    </source>
</evidence>
<keyword evidence="6" id="KW-0479">Metal-binding</keyword>
<keyword evidence="4 6" id="KW-0418">Kinase</keyword>
<feature type="region of interest" description="LID" evidence="6">
    <location>
        <begin position="121"/>
        <end position="158"/>
    </location>
</feature>
<dbReference type="InterPro" id="IPR027417">
    <property type="entry name" value="P-loop_NTPase"/>
</dbReference>
<dbReference type="AlphaFoldDB" id="A0A9D9D689"/>
<feature type="binding site" evidence="6">
    <location>
        <position position="87"/>
    </location>
    <ligand>
        <name>AMP</name>
        <dbReference type="ChEBI" id="CHEBI:456215"/>
    </ligand>
</feature>
<feature type="binding site" evidence="6">
    <location>
        <position position="26"/>
    </location>
    <ligand>
        <name>AMP</name>
        <dbReference type="ChEBI" id="CHEBI:456215"/>
    </ligand>
</feature>
<comment type="domain">
    <text evidence="6">Consists of three domains, a large central CORE domain and two small peripheral domains, NMPbind and LID, which undergo movements during catalysis. The LID domain closes over the site of phosphoryl transfer upon ATP binding. Assembling and dissambling the active center during each catalytic cycle provides an effective means to prevent ATP hydrolysis. Some bacteria have evolved a zinc-coordinating structure that stabilizes the LID domain.</text>
</comment>
<evidence type="ECO:0000256" key="4">
    <source>
        <dbReference type="ARBA" id="ARBA00022777"/>
    </source>
</evidence>
<evidence type="ECO:0000256" key="5">
    <source>
        <dbReference type="ARBA" id="ARBA00022840"/>
    </source>
</evidence>
<dbReference type="NCBIfam" id="TIGR01351">
    <property type="entry name" value="adk"/>
    <property type="match status" value="1"/>
</dbReference>
<dbReference type="InterPro" id="IPR000850">
    <property type="entry name" value="Adenylat/UMP-CMP_kin"/>
</dbReference>
<gene>
    <name evidence="6" type="primary">adk</name>
    <name evidence="10" type="ORF">IAC78_02435</name>
</gene>
<dbReference type="PRINTS" id="PR00094">
    <property type="entry name" value="ADENYLTKNASE"/>
</dbReference>
<dbReference type="Proteomes" id="UP000823629">
    <property type="component" value="Unassembled WGS sequence"/>
</dbReference>
<organism evidence="10 11">
    <name type="scientific">Candidatus Scatoplasma merdavium</name>
    <dbReference type="NCBI Taxonomy" id="2840932"/>
    <lineage>
        <taxon>Bacteria</taxon>
        <taxon>Bacillati</taxon>
        <taxon>Bacillota</taxon>
        <taxon>Bacilli</taxon>
        <taxon>Bacillales</taxon>
        <taxon>Candidatus Scatoplasma</taxon>
    </lineage>
</organism>
<keyword evidence="2 6" id="KW-0545">Nucleotide biosynthesis</keyword>
<reference evidence="10" key="2">
    <citation type="journal article" date="2021" name="PeerJ">
        <title>Extensive microbial diversity within the chicken gut microbiome revealed by metagenomics and culture.</title>
        <authorList>
            <person name="Gilroy R."/>
            <person name="Ravi A."/>
            <person name="Getino M."/>
            <person name="Pursley I."/>
            <person name="Horton D.L."/>
            <person name="Alikhan N.F."/>
            <person name="Baker D."/>
            <person name="Gharbi K."/>
            <person name="Hall N."/>
            <person name="Watson M."/>
            <person name="Adriaenssens E.M."/>
            <person name="Foster-Nyarko E."/>
            <person name="Jarju S."/>
            <person name="Secka A."/>
            <person name="Antonio M."/>
            <person name="Oren A."/>
            <person name="Chaudhuri R.R."/>
            <person name="La Ragione R."/>
            <person name="Hildebrand F."/>
            <person name="Pallen M.J."/>
        </authorList>
    </citation>
    <scope>NUCLEOTIDE SEQUENCE</scope>
    <source>
        <strain evidence="10">1748</strain>
    </source>
</reference>
<sequence>MGPPGAGKGTQSELIVSKYNIVHLSTGDMFREAYKNKTKTGLLAHEFTSKGQLVPDDVTIALVKERLLQDDCKNGYLLDGFPRTIEQAEALDEFTNSISSPISKVIALDADYNELVKRITSRRVCPVCGASYNLFTKRPLVEGVCDHCQSKLVQRDDDTEAKLHTRLEAYEKQTKPLLDYYAKKGLLVKVDGLQEIEKVFADIAGVLGE</sequence>
<feature type="region of interest" description="NMP" evidence="6">
    <location>
        <begin position="25"/>
        <end position="54"/>
    </location>
</feature>
<keyword evidence="3 6" id="KW-0547">Nucleotide-binding</keyword>
<feature type="binding site" evidence="6">
    <location>
        <begin position="5"/>
        <end position="10"/>
    </location>
    <ligand>
        <name>ATP</name>
        <dbReference type="ChEBI" id="CHEBI:30616"/>
    </ligand>
</feature>
<feature type="binding site" evidence="6">
    <location>
        <begin position="52"/>
        <end position="54"/>
    </location>
    <ligand>
        <name>AMP</name>
        <dbReference type="ChEBI" id="CHEBI:456215"/>
    </ligand>
</feature>
<comment type="function">
    <text evidence="6">Catalyzes the reversible transfer of the terminal phosphate group between ATP and AMP. Plays an important role in cellular energy homeostasis and in adenine nucleotide metabolism.</text>
</comment>
<dbReference type="EMBL" id="JADING010000068">
    <property type="protein sequence ID" value="MBO8414319.1"/>
    <property type="molecule type" value="Genomic_DNA"/>
</dbReference>
<evidence type="ECO:0000313" key="10">
    <source>
        <dbReference type="EMBL" id="MBO8414319.1"/>
    </source>
</evidence>
<dbReference type="GO" id="GO:0005737">
    <property type="term" value="C:cytoplasm"/>
    <property type="evidence" value="ECO:0007669"/>
    <property type="project" value="UniProtKB-SubCell"/>
</dbReference>
<dbReference type="GO" id="GO:0004017">
    <property type="term" value="F:AMP kinase activity"/>
    <property type="evidence" value="ECO:0007669"/>
    <property type="project" value="UniProtKB-UniRule"/>
</dbReference>
<dbReference type="SUPFAM" id="SSF52540">
    <property type="entry name" value="P-loop containing nucleoside triphosphate hydrolases"/>
    <property type="match status" value="1"/>
</dbReference>
<evidence type="ECO:0000259" key="9">
    <source>
        <dbReference type="Pfam" id="PF05191"/>
    </source>
</evidence>
<dbReference type="NCBIfam" id="NF001380">
    <property type="entry name" value="PRK00279.1-2"/>
    <property type="match status" value="1"/>
</dbReference>
<proteinExistence type="inferred from homology"/>
<feature type="binding site" evidence="6">
    <location>
        <position position="122"/>
    </location>
    <ligand>
        <name>ATP</name>
        <dbReference type="ChEBI" id="CHEBI:30616"/>
    </ligand>
</feature>
<dbReference type="InterPro" id="IPR033690">
    <property type="entry name" value="Adenylat_kinase_CS"/>
</dbReference>
<dbReference type="PANTHER" id="PTHR23359">
    <property type="entry name" value="NUCLEOTIDE KINASE"/>
    <property type="match status" value="1"/>
</dbReference>
<feature type="binding site" evidence="6">
    <location>
        <position position="128"/>
    </location>
    <ligand>
        <name>Zn(2+)</name>
        <dbReference type="ChEBI" id="CHEBI:29105"/>
        <note>structural</note>
    </ligand>
</feature>
<comment type="similarity">
    <text evidence="6 7">Belongs to the adenylate kinase family.</text>
</comment>
<dbReference type="FunFam" id="3.40.50.300:FF:000106">
    <property type="entry name" value="Adenylate kinase mitochondrial"/>
    <property type="match status" value="1"/>
</dbReference>
<feature type="binding site" evidence="6">
    <location>
        <position position="194"/>
    </location>
    <ligand>
        <name>ATP</name>
        <dbReference type="ChEBI" id="CHEBI:30616"/>
    </ligand>
</feature>